<dbReference type="Proteomes" id="UP000708208">
    <property type="component" value="Unassembled WGS sequence"/>
</dbReference>
<sequence>MGIVCSKFEDVLSLPVDRHCSYCGVQVKRMALEKHVKCFTCGMFHPCVSVAPRLDGLLRCWQCQAIMHKAFRHCELCRAFGNNHPLLKTAPNMFHRVELKKQTLATYNCMDRFCTFCARMIPSFGVLKPRNCTFSDCQKAVFFTTYVVENLDCTWRCPSCFMISKSVFKYCEFCGRHKQPSDVEFLKKRKMNFETPKTHRVLMYPVVFSSEDDNVLSAALDEFEKRDVSDGKDTAQGKGQEKEGEQNSNDGTDS</sequence>
<feature type="compositionally biased region" description="Basic and acidic residues" evidence="1">
    <location>
        <begin position="226"/>
        <end position="245"/>
    </location>
</feature>
<evidence type="ECO:0000313" key="3">
    <source>
        <dbReference type="Proteomes" id="UP000708208"/>
    </source>
</evidence>
<dbReference type="EMBL" id="CAJVCH010097664">
    <property type="protein sequence ID" value="CAG7723296.1"/>
    <property type="molecule type" value="Genomic_DNA"/>
</dbReference>
<feature type="region of interest" description="Disordered" evidence="1">
    <location>
        <begin position="226"/>
        <end position="254"/>
    </location>
</feature>
<evidence type="ECO:0000256" key="1">
    <source>
        <dbReference type="SAM" id="MobiDB-lite"/>
    </source>
</evidence>
<comment type="caution">
    <text evidence="2">The sequence shown here is derived from an EMBL/GenBank/DDBJ whole genome shotgun (WGS) entry which is preliminary data.</text>
</comment>
<organism evidence="2 3">
    <name type="scientific">Allacma fusca</name>
    <dbReference type="NCBI Taxonomy" id="39272"/>
    <lineage>
        <taxon>Eukaryota</taxon>
        <taxon>Metazoa</taxon>
        <taxon>Ecdysozoa</taxon>
        <taxon>Arthropoda</taxon>
        <taxon>Hexapoda</taxon>
        <taxon>Collembola</taxon>
        <taxon>Symphypleona</taxon>
        <taxon>Sminthuridae</taxon>
        <taxon>Allacma</taxon>
    </lineage>
</organism>
<dbReference type="AlphaFoldDB" id="A0A8J2JN51"/>
<protein>
    <submittedName>
        <fullName evidence="2">Uncharacterized protein</fullName>
    </submittedName>
</protein>
<name>A0A8J2JN51_9HEXA</name>
<proteinExistence type="predicted"/>
<reference evidence="2" key="1">
    <citation type="submission" date="2021-06" db="EMBL/GenBank/DDBJ databases">
        <authorList>
            <person name="Hodson N. C."/>
            <person name="Mongue J. A."/>
            <person name="Jaron S. K."/>
        </authorList>
    </citation>
    <scope>NUCLEOTIDE SEQUENCE</scope>
</reference>
<evidence type="ECO:0000313" key="2">
    <source>
        <dbReference type="EMBL" id="CAG7723296.1"/>
    </source>
</evidence>
<accession>A0A8J2JN51</accession>
<gene>
    <name evidence="2" type="ORF">AFUS01_LOCUS12392</name>
</gene>
<keyword evidence="3" id="KW-1185">Reference proteome</keyword>